<dbReference type="GO" id="GO:0005254">
    <property type="term" value="F:chloride channel activity"/>
    <property type="evidence" value="ECO:0007669"/>
    <property type="project" value="UniProtKB-KW"/>
</dbReference>
<dbReference type="SUPFAM" id="SSF81340">
    <property type="entry name" value="Clc chloride channel"/>
    <property type="match status" value="1"/>
</dbReference>
<feature type="transmembrane region" description="Helical" evidence="11">
    <location>
        <begin position="231"/>
        <end position="255"/>
    </location>
</feature>
<keyword evidence="7" id="KW-0869">Chloride channel</keyword>
<evidence type="ECO:0000259" key="12">
    <source>
        <dbReference type="PROSITE" id="PS51202"/>
    </source>
</evidence>
<keyword evidence="8" id="KW-0868">Chloride</keyword>
<proteinExistence type="predicted"/>
<comment type="subcellular location">
    <subcellularLocation>
        <location evidence="1">Membrane</location>
        <topology evidence="1">Multi-pass membrane protein</topology>
    </subcellularLocation>
</comment>
<dbReference type="InterPro" id="IPR036721">
    <property type="entry name" value="RCK_C_sf"/>
</dbReference>
<evidence type="ECO:0000256" key="7">
    <source>
        <dbReference type="ARBA" id="ARBA00023173"/>
    </source>
</evidence>
<keyword evidence="2" id="KW-0813">Transport</keyword>
<dbReference type="Pfam" id="PF02080">
    <property type="entry name" value="TrkA_C"/>
    <property type="match status" value="1"/>
</dbReference>
<evidence type="ECO:0000256" key="9">
    <source>
        <dbReference type="ARBA" id="ARBA00023303"/>
    </source>
</evidence>
<evidence type="ECO:0000256" key="1">
    <source>
        <dbReference type="ARBA" id="ARBA00004141"/>
    </source>
</evidence>
<evidence type="ECO:0000256" key="6">
    <source>
        <dbReference type="ARBA" id="ARBA00023136"/>
    </source>
</evidence>
<dbReference type="KEGG" id="dol:Dole_3181"/>
<evidence type="ECO:0000313" key="14">
    <source>
        <dbReference type="EMBL" id="ABW68984.1"/>
    </source>
</evidence>
<dbReference type="eggNOG" id="COG0569">
    <property type="taxonomic scope" value="Bacteria"/>
</dbReference>
<keyword evidence="6 11" id="KW-0472">Membrane</keyword>
<dbReference type="PRINTS" id="PR00762">
    <property type="entry name" value="CLCHANNEL"/>
</dbReference>
<dbReference type="InterPro" id="IPR000644">
    <property type="entry name" value="CBS_dom"/>
</dbReference>
<dbReference type="InterPro" id="IPR014743">
    <property type="entry name" value="Cl-channel_core"/>
</dbReference>
<evidence type="ECO:0000256" key="11">
    <source>
        <dbReference type="SAM" id="Phobius"/>
    </source>
</evidence>
<dbReference type="OrthoDB" id="9767361at2"/>
<dbReference type="PANTHER" id="PTHR43427">
    <property type="entry name" value="CHLORIDE CHANNEL PROTEIN CLC-E"/>
    <property type="match status" value="1"/>
</dbReference>
<evidence type="ECO:0000256" key="4">
    <source>
        <dbReference type="ARBA" id="ARBA00022989"/>
    </source>
</evidence>
<dbReference type="SUPFAM" id="SSF116726">
    <property type="entry name" value="TrkA C-terminal domain-like"/>
    <property type="match status" value="1"/>
</dbReference>
<evidence type="ECO:0000256" key="10">
    <source>
        <dbReference type="PROSITE-ProRule" id="PRU00703"/>
    </source>
</evidence>
<evidence type="ECO:0000256" key="2">
    <source>
        <dbReference type="ARBA" id="ARBA00022448"/>
    </source>
</evidence>
<dbReference type="PROSITE" id="PS51371">
    <property type="entry name" value="CBS"/>
    <property type="match status" value="1"/>
</dbReference>
<dbReference type="GO" id="GO:0008324">
    <property type="term" value="F:monoatomic cation transmembrane transporter activity"/>
    <property type="evidence" value="ECO:0007669"/>
    <property type="project" value="InterPro"/>
</dbReference>
<dbReference type="SUPFAM" id="SSF54631">
    <property type="entry name" value="CBS-domain pair"/>
    <property type="match status" value="1"/>
</dbReference>
<feature type="transmembrane region" description="Helical" evidence="11">
    <location>
        <begin position="267"/>
        <end position="285"/>
    </location>
</feature>
<dbReference type="STRING" id="96561.Dole_3181"/>
<dbReference type="FunFam" id="1.10.3080.10:FF:000018">
    <property type="entry name" value="Chloride transporter, ClC family"/>
    <property type="match status" value="1"/>
</dbReference>
<feature type="transmembrane region" description="Helical" evidence="11">
    <location>
        <begin position="363"/>
        <end position="387"/>
    </location>
</feature>
<feature type="transmembrane region" description="Helical" evidence="11">
    <location>
        <begin position="331"/>
        <end position="351"/>
    </location>
</feature>
<feature type="transmembrane region" description="Helical" evidence="11">
    <location>
        <begin position="12"/>
        <end position="31"/>
    </location>
</feature>
<organism evidence="14 15">
    <name type="scientific">Desulfosudis oleivorans (strain DSM 6200 / JCM 39069 / Hxd3)</name>
    <name type="common">Desulfococcus oleovorans</name>
    <dbReference type="NCBI Taxonomy" id="96561"/>
    <lineage>
        <taxon>Bacteria</taxon>
        <taxon>Pseudomonadati</taxon>
        <taxon>Thermodesulfobacteriota</taxon>
        <taxon>Desulfobacteria</taxon>
        <taxon>Desulfobacterales</taxon>
        <taxon>Desulfosudaceae</taxon>
        <taxon>Desulfosudis</taxon>
    </lineage>
</organism>
<evidence type="ECO:0000256" key="5">
    <source>
        <dbReference type="ARBA" id="ARBA00023065"/>
    </source>
</evidence>
<feature type="transmembrane region" description="Helical" evidence="11">
    <location>
        <begin position="189"/>
        <end position="211"/>
    </location>
</feature>
<dbReference type="PANTHER" id="PTHR43427:SF6">
    <property type="entry name" value="CHLORIDE CHANNEL PROTEIN CLC-E"/>
    <property type="match status" value="1"/>
</dbReference>
<dbReference type="eggNOG" id="COG0517">
    <property type="taxonomic scope" value="Bacteria"/>
</dbReference>
<dbReference type="AlphaFoldDB" id="A9A065"/>
<keyword evidence="4 11" id="KW-1133">Transmembrane helix</keyword>
<dbReference type="PROSITE" id="PS51202">
    <property type="entry name" value="RCK_C"/>
    <property type="match status" value="1"/>
</dbReference>
<protein>
    <submittedName>
        <fullName evidence="14">Chloride channel core</fullName>
    </submittedName>
</protein>
<keyword evidence="3 11" id="KW-0812">Transmembrane</keyword>
<dbReference type="Pfam" id="PF00654">
    <property type="entry name" value="Voltage_CLC"/>
    <property type="match status" value="1"/>
</dbReference>
<dbReference type="Gene3D" id="3.10.580.10">
    <property type="entry name" value="CBS-domain"/>
    <property type="match status" value="1"/>
</dbReference>
<dbReference type="InterPro" id="IPR006037">
    <property type="entry name" value="RCK_C"/>
</dbReference>
<dbReference type="GO" id="GO:0034707">
    <property type="term" value="C:chloride channel complex"/>
    <property type="evidence" value="ECO:0007669"/>
    <property type="project" value="UniProtKB-KW"/>
</dbReference>
<feature type="domain" description="RCK C-terminal" evidence="12">
    <location>
        <begin position="585"/>
        <end position="668"/>
    </location>
</feature>
<keyword evidence="5" id="KW-0406">Ion transport</keyword>
<dbReference type="CDD" id="cd00400">
    <property type="entry name" value="Voltage_gated_ClC"/>
    <property type="match status" value="1"/>
</dbReference>
<dbReference type="Gene3D" id="3.30.70.1450">
    <property type="entry name" value="Regulator of K+ conductance, C-terminal domain"/>
    <property type="match status" value="1"/>
</dbReference>
<keyword evidence="9" id="KW-0407">Ion channel</keyword>
<dbReference type="InterPro" id="IPR046342">
    <property type="entry name" value="CBS_dom_sf"/>
</dbReference>
<name>A9A065_DESOH</name>
<reference evidence="14 15" key="1">
    <citation type="submission" date="2007-10" db="EMBL/GenBank/DDBJ databases">
        <title>Complete sequence of Desulfococcus oleovorans Hxd3.</title>
        <authorList>
            <consortium name="US DOE Joint Genome Institute"/>
            <person name="Copeland A."/>
            <person name="Lucas S."/>
            <person name="Lapidus A."/>
            <person name="Barry K."/>
            <person name="Glavina del Rio T."/>
            <person name="Dalin E."/>
            <person name="Tice H."/>
            <person name="Pitluck S."/>
            <person name="Kiss H."/>
            <person name="Brettin T."/>
            <person name="Bruce D."/>
            <person name="Detter J.C."/>
            <person name="Han C."/>
            <person name="Schmutz J."/>
            <person name="Larimer F."/>
            <person name="Land M."/>
            <person name="Hauser L."/>
            <person name="Kyrpides N."/>
            <person name="Kim E."/>
            <person name="Wawrik B."/>
            <person name="Richardson P."/>
        </authorList>
    </citation>
    <scope>NUCLEOTIDE SEQUENCE [LARGE SCALE GENOMIC DNA]</scope>
    <source>
        <strain evidence="15">DSM 6200 / JCM 39069 / Hxd3</strain>
    </source>
</reference>
<feature type="domain" description="CBS" evidence="13">
    <location>
        <begin position="512"/>
        <end position="570"/>
    </location>
</feature>
<gene>
    <name evidence="14" type="ordered locus">Dole_3181</name>
</gene>
<keyword evidence="15" id="KW-1185">Reference proteome</keyword>
<dbReference type="RefSeq" id="WP_012176594.1">
    <property type="nucleotide sequence ID" value="NC_009943.1"/>
</dbReference>
<evidence type="ECO:0000313" key="15">
    <source>
        <dbReference type="Proteomes" id="UP000008561"/>
    </source>
</evidence>
<dbReference type="Proteomes" id="UP000008561">
    <property type="component" value="Chromosome"/>
</dbReference>
<feature type="transmembrane region" description="Helical" evidence="11">
    <location>
        <begin position="65"/>
        <end position="83"/>
    </location>
</feature>
<feature type="transmembrane region" description="Helical" evidence="11">
    <location>
        <begin position="305"/>
        <end position="324"/>
    </location>
</feature>
<accession>A9A065</accession>
<dbReference type="EMBL" id="CP000859">
    <property type="protein sequence ID" value="ABW68984.1"/>
    <property type="molecule type" value="Genomic_DNA"/>
</dbReference>
<dbReference type="eggNOG" id="COG0038">
    <property type="taxonomic scope" value="Bacteria"/>
</dbReference>
<dbReference type="HOGENOM" id="CLU_015263_5_1_7"/>
<keyword evidence="10" id="KW-0129">CBS domain</keyword>
<evidence type="ECO:0000256" key="3">
    <source>
        <dbReference type="ARBA" id="ARBA00022692"/>
    </source>
</evidence>
<feature type="transmembrane region" description="Helical" evidence="11">
    <location>
        <begin position="394"/>
        <end position="413"/>
    </location>
</feature>
<dbReference type="Gene3D" id="1.10.3080.10">
    <property type="entry name" value="Clc chloride channel"/>
    <property type="match status" value="1"/>
</dbReference>
<evidence type="ECO:0000259" key="13">
    <source>
        <dbReference type="PROSITE" id="PS51371"/>
    </source>
</evidence>
<dbReference type="GO" id="GO:0006813">
    <property type="term" value="P:potassium ion transport"/>
    <property type="evidence" value="ECO:0007669"/>
    <property type="project" value="InterPro"/>
</dbReference>
<dbReference type="InterPro" id="IPR050368">
    <property type="entry name" value="ClC-type_chloride_channel"/>
</dbReference>
<dbReference type="InterPro" id="IPR001807">
    <property type="entry name" value="ClC"/>
</dbReference>
<sequence>MGIRLRSPLTNRHLNLILLALVVGVCSGLGAVAIRLMIKYGTLLFFGVYGNFLESVTQVSVARRLAAPMLGGLIVGPLIYFLAKEAKGHGVPEVMLAVLLRDGRIRKRVAFVKALASAITIGSGGSVGREGPIVQIGSSLGSTIAQRFNLEKRDTATLVACGAAGGIAAAFNAPIAGALFAVEIILGDFGVAALSPIIISSVISTIVARGLEGNLVAFSVPPYALNTPWELIPYTVLGAVAGLVAVLFIVVLYRMEHAYDNWRFPEYLKPFTGGVLVAIICLAFPHMYGVGYDSINGALHGAWPLWMLVAMVFMKIMATSITLASGGSGGVFAPSLFIGASVGGVVGTVTHQLFPQAATSGTYALVGMGAVVAATTQAPITAIIIIFELTQDYHIIPPLMFSCIISTLVASMVKSESIYTQKLQLKGIRLTEGKEESILKEIGVERVMRQGLVFPENMPLRPIIDQVLTSTQNVFPMVNEDGLLRGTLTLGGLKTVFYQRDFLADLVIAKDIAAPPVFLTRKGTLHNVMEINNHRLVEEVPIVNNAREKKYLGMVSVQDVISLYNSEIKKRELALAVVTRKKYKDITEGVSLGEGYRLTELPLPESFMGKSLKDLAFRNQYNLEIILIKRKGRPDIIPDPDTPLNPGDRIVVVGVLDDIRTFQKAEQVS</sequence>
<evidence type="ECO:0000256" key="8">
    <source>
        <dbReference type="ARBA" id="ARBA00023214"/>
    </source>
</evidence>
<feature type="transmembrane region" description="Helical" evidence="11">
    <location>
        <begin position="156"/>
        <end position="182"/>
    </location>
</feature>